<dbReference type="EMBL" id="NXLQ01000002">
    <property type="protein sequence ID" value="RDU66962.1"/>
    <property type="molecule type" value="Genomic_DNA"/>
</dbReference>
<dbReference type="InterPro" id="IPR048279">
    <property type="entry name" value="MdtK-like"/>
</dbReference>
<evidence type="ECO:0000256" key="10">
    <source>
        <dbReference type="SAM" id="Phobius"/>
    </source>
</evidence>
<dbReference type="InterPro" id="IPR050222">
    <property type="entry name" value="MATE_MdtK"/>
</dbReference>
<feature type="transmembrane region" description="Helical" evidence="10">
    <location>
        <begin position="352"/>
        <end position="378"/>
    </location>
</feature>
<keyword evidence="6 10" id="KW-1133">Transmembrane helix</keyword>
<dbReference type="GO" id="GO:0005886">
    <property type="term" value="C:plasma membrane"/>
    <property type="evidence" value="ECO:0007669"/>
    <property type="project" value="UniProtKB-SubCell"/>
</dbReference>
<dbReference type="CDD" id="cd13137">
    <property type="entry name" value="MATE_NorM_like"/>
    <property type="match status" value="1"/>
</dbReference>
<feature type="transmembrane region" description="Helical" evidence="10">
    <location>
        <begin position="197"/>
        <end position="219"/>
    </location>
</feature>
<evidence type="ECO:0000256" key="7">
    <source>
        <dbReference type="ARBA" id="ARBA00023065"/>
    </source>
</evidence>
<dbReference type="OrthoDB" id="9805232at2"/>
<dbReference type="GO" id="GO:0006811">
    <property type="term" value="P:monoatomic ion transport"/>
    <property type="evidence" value="ECO:0007669"/>
    <property type="project" value="UniProtKB-KW"/>
</dbReference>
<feature type="transmembrane region" description="Helical" evidence="10">
    <location>
        <begin position="131"/>
        <end position="153"/>
    </location>
</feature>
<dbReference type="PIRSF" id="PIRSF006603">
    <property type="entry name" value="DinF"/>
    <property type="match status" value="1"/>
</dbReference>
<feature type="transmembrane region" description="Helical" evidence="10">
    <location>
        <begin position="320"/>
        <end position="340"/>
    </location>
</feature>
<dbReference type="GO" id="GO:0015297">
    <property type="term" value="F:antiporter activity"/>
    <property type="evidence" value="ECO:0007669"/>
    <property type="project" value="UniProtKB-KW"/>
</dbReference>
<evidence type="ECO:0000256" key="1">
    <source>
        <dbReference type="ARBA" id="ARBA00004651"/>
    </source>
</evidence>
<keyword evidence="12" id="KW-1185">Reference proteome</keyword>
<keyword evidence="2" id="KW-0813">Transport</keyword>
<evidence type="ECO:0000256" key="3">
    <source>
        <dbReference type="ARBA" id="ARBA00022449"/>
    </source>
</evidence>
<evidence type="ECO:0000256" key="4">
    <source>
        <dbReference type="ARBA" id="ARBA00022475"/>
    </source>
</evidence>
<evidence type="ECO:0000256" key="2">
    <source>
        <dbReference type="ARBA" id="ARBA00022448"/>
    </source>
</evidence>
<feature type="transmembrane region" description="Helical" evidence="10">
    <location>
        <begin position="15"/>
        <end position="43"/>
    </location>
</feature>
<feature type="transmembrane region" description="Helical" evidence="10">
    <location>
        <begin position="97"/>
        <end position="119"/>
    </location>
</feature>
<dbReference type="InterPro" id="IPR002528">
    <property type="entry name" value="MATE_fam"/>
</dbReference>
<dbReference type="NCBIfam" id="TIGR00797">
    <property type="entry name" value="matE"/>
    <property type="match status" value="1"/>
</dbReference>
<name>A0A3D8IP16_9HELI</name>
<sequence length="450" mass="50102">MFVLRLHQRIKIKRILNIAIPSGLQSAFDMLSMGIALFFLGNISPLNFTALGVGANYIIVFYPLSAIFGIGTNVLMSRRYGATNYTEMNIVYSTMSYAASIFSLPVLFLAFACLSFYLHTFNLSEELYSLTYSYVSLTLFAIPAIMIKNVLISGFAATGDTKRPFYIKIVLTCFSILGYFIFIDGKFGFPALELRGAAYVTLIISYLELFILSLLPYFVKTQLKLIIQFQWKFLISALKVGIPTGIERTFSILALNVVLIFVGQYANMYGDSAMTGFQAGTKIEGFSFVPGFGFMVAVMSLVGQSIGAKNYKLADEYTKLSATIASILLGICGIILAVFAKPLSDIFIQQDFVAVQISIVYLLAVGLSQTPLILCFVYDGALRGAGYTQIPLLINIISISVFRLVPMWICSSFAMSLYILFLIIFLETYIRAVIFYWIFKSGIWKKPKEL</sequence>
<feature type="transmembrane region" description="Helical" evidence="10">
    <location>
        <begin position="415"/>
        <end position="439"/>
    </location>
</feature>
<evidence type="ECO:0000256" key="8">
    <source>
        <dbReference type="ARBA" id="ARBA00023136"/>
    </source>
</evidence>
<evidence type="ECO:0000256" key="9">
    <source>
        <dbReference type="ARBA" id="ARBA00031636"/>
    </source>
</evidence>
<keyword evidence="4" id="KW-1003">Cell membrane</keyword>
<accession>A0A3D8IP16</accession>
<organism evidence="11 12">
    <name type="scientific">Helicobacter didelphidarum</name>
    <dbReference type="NCBI Taxonomy" id="2040648"/>
    <lineage>
        <taxon>Bacteria</taxon>
        <taxon>Pseudomonadati</taxon>
        <taxon>Campylobacterota</taxon>
        <taxon>Epsilonproteobacteria</taxon>
        <taxon>Campylobacterales</taxon>
        <taxon>Helicobacteraceae</taxon>
        <taxon>Helicobacter</taxon>
    </lineage>
</organism>
<proteinExistence type="predicted"/>
<keyword evidence="5 10" id="KW-0812">Transmembrane</keyword>
<gene>
    <name evidence="11" type="ORF">CQA53_01475</name>
</gene>
<feature type="transmembrane region" description="Helical" evidence="10">
    <location>
        <begin position="165"/>
        <end position="182"/>
    </location>
</feature>
<comment type="subcellular location">
    <subcellularLocation>
        <location evidence="1">Cell membrane</location>
        <topology evidence="1">Multi-pass membrane protein</topology>
    </subcellularLocation>
</comment>
<dbReference type="Pfam" id="PF01554">
    <property type="entry name" value="MatE"/>
    <property type="match status" value="2"/>
</dbReference>
<keyword evidence="7" id="KW-0406">Ion transport</keyword>
<keyword evidence="3" id="KW-0050">Antiport</keyword>
<feature type="transmembrane region" description="Helical" evidence="10">
    <location>
        <begin position="249"/>
        <end position="266"/>
    </location>
</feature>
<evidence type="ECO:0000313" key="11">
    <source>
        <dbReference type="EMBL" id="RDU66962.1"/>
    </source>
</evidence>
<evidence type="ECO:0000313" key="12">
    <source>
        <dbReference type="Proteomes" id="UP000256379"/>
    </source>
</evidence>
<dbReference type="GO" id="GO:0042910">
    <property type="term" value="F:xenobiotic transmembrane transporter activity"/>
    <property type="evidence" value="ECO:0007669"/>
    <property type="project" value="InterPro"/>
</dbReference>
<evidence type="ECO:0000256" key="5">
    <source>
        <dbReference type="ARBA" id="ARBA00022692"/>
    </source>
</evidence>
<keyword evidence="8 10" id="KW-0472">Membrane</keyword>
<dbReference type="PANTHER" id="PTHR43298">
    <property type="entry name" value="MULTIDRUG RESISTANCE PROTEIN NORM-RELATED"/>
    <property type="match status" value="1"/>
</dbReference>
<evidence type="ECO:0000256" key="6">
    <source>
        <dbReference type="ARBA" id="ARBA00022989"/>
    </source>
</evidence>
<reference evidence="11 12" key="1">
    <citation type="submission" date="2018-04" db="EMBL/GenBank/DDBJ databases">
        <title>Novel Campyloabacter and Helicobacter Species and Strains.</title>
        <authorList>
            <person name="Mannion A.J."/>
            <person name="Shen Z."/>
            <person name="Fox J.G."/>
        </authorList>
    </citation>
    <scope>NUCLEOTIDE SEQUENCE [LARGE SCALE GENOMIC DNA]</scope>
    <source>
        <strain evidence="11 12">MIT 17-337</strain>
    </source>
</reference>
<comment type="caution">
    <text evidence="11">The sequence shown here is derived from an EMBL/GenBank/DDBJ whole genome shotgun (WGS) entry which is preliminary data.</text>
</comment>
<dbReference type="AlphaFoldDB" id="A0A3D8IP16"/>
<protein>
    <recommendedName>
        <fullName evidence="9">Multidrug-efflux transporter</fullName>
    </recommendedName>
</protein>
<dbReference type="RefSeq" id="WP_115542257.1">
    <property type="nucleotide sequence ID" value="NZ_NXLQ01000002.1"/>
</dbReference>
<feature type="transmembrane region" description="Helical" evidence="10">
    <location>
        <begin position="286"/>
        <end position="308"/>
    </location>
</feature>
<dbReference type="Proteomes" id="UP000256379">
    <property type="component" value="Unassembled WGS sequence"/>
</dbReference>
<feature type="transmembrane region" description="Helical" evidence="10">
    <location>
        <begin position="390"/>
        <end position="409"/>
    </location>
</feature>
<feature type="transmembrane region" description="Helical" evidence="10">
    <location>
        <begin position="55"/>
        <end position="76"/>
    </location>
</feature>
<dbReference type="PANTHER" id="PTHR43298:SF2">
    <property type="entry name" value="FMN_FAD EXPORTER YEEO-RELATED"/>
    <property type="match status" value="1"/>
</dbReference>